<dbReference type="EMBL" id="NIRI02000010">
    <property type="protein sequence ID" value="KAG5454363.1"/>
    <property type="molecule type" value="Genomic_DNA"/>
</dbReference>
<organism evidence="1 2">
    <name type="scientific">Clonorchis sinensis</name>
    <name type="common">Chinese liver fluke</name>
    <dbReference type="NCBI Taxonomy" id="79923"/>
    <lineage>
        <taxon>Eukaryota</taxon>
        <taxon>Metazoa</taxon>
        <taxon>Spiralia</taxon>
        <taxon>Lophotrochozoa</taxon>
        <taxon>Platyhelminthes</taxon>
        <taxon>Trematoda</taxon>
        <taxon>Digenea</taxon>
        <taxon>Opisthorchiida</taxon>
        <taxon>Opisthorchiata</taxon>
        <taxon>Opisthorchiidae</taxon>
        <taxon>Clonorchis</taxon>
    </lineage>
</organism>
<protein>
    <submittedName>
        <fullName evidence="1">Uncharacterized protein</fullName>
    </submittedName>
</protein>
<evidence type="ECO:0000313" key="2">
    <source>
        <dbReference type="Proteomes" id="UP000286415"/>
    </source>
</evidence>
<keyword evidence="2" id="KW-1185">Reference proteome</keyword>
<name>A0A3R7ES51_CLOSI</name>
<dbReference type="AlphaFoldDB" id="A0A3R7ES51"/>
<dbReference type="OrthoDB" id="6227366at2759"/>
<sequence>MCTTLLIKLLKILRQPTTGFSFLGAHQSAPPHIMVRTILKIFGFNALPTLLIRLLKTLRQPTTDLVLLGAHWATTVPEFPSALCSACLVSINTLICKSLWFCERLPWNPAESPVCDVSGQLNVLHEATSCFTCYSRYSRYRGNGFHVTSVKSTGARWLVWLEREFTDRKVRGSNPTSASRLPLSRLGQPGSIPALVLPSGGMAVRHRKSNTAGRFYRNYLWQIQSCIPSGRKRTSEYFSFLRFFHRSNQTNRTEASFSEYRVKHYKAMQEEPACELEPLVVLLASVRGR</sequence>
<evidence type="ECO:0000313" key="1">
    <source>
        <dbReference type="EMBL" id="KAG5454363.1"/>
    </source>
</evidence>
<dbReference type="InParanoid" id="A0A3R7ES51"/>
<reference evidence="1 2" key="2">
    <citation type="journal article" date="2021" name="Genomics">
        <title>High-quality reference genome for Clonorchis sinensis.</title>
        <authorList>
            <person name="Young N.D."/>
            <person name="Stroehlein A.J."/>
            <person name="Kinkar L."/>
            <person name="Wang T."/>
            <person name="Sohn W.M."/>
            <person name="Chang B.C.H."/>
            <person name="Kaur P."/>
            <person name="Weisz D."/>
            <person name="Dudchenko O."/>
            <person name="Aiden E.L."/>
            <person name="Korhonen P.K."/>
            <person name="Gasser R.B."/>
        </authorList>
    </citation>
    <scope>NUCLEOTIDE SEQUENCE [LARGE SCALE GENOMIC DNA]</scope>
    <source>
        <strain evidence="1">Cs-k2</strain>
    </source>
</reference>
<proteinExistence type="predicted"/>
<dbReference type="Proteomes" id="UP000286415">
    <property type="component" value="Unassembled WGS sequence"/>
</dbReference>
<gene>
    <name evidence="1" type="ORF">CSKR_113909</name>
</gene>
<reference evidence="1 2" key="1">
    <citation type="journal article" date="2018" name="Biotechnol. Adv.">
        <title>Improved genomic resources and new bioinformatic workflow for the carcinogenic parasite Clonorchis sinensis: Biotechnological implications.</title>
        <authorList>
            <person name="Wang D."/>
            <person name="Korhonen P.K."/>
            <person name="Gasser R.B."/>
            <person name="Young N.D."/>
        </authorList>
    </citation>
    <scope>NUCLEOTIDE SEQUENCE [LARGE SCALE GENOMIC DNA]</scope>
    <source>
        <strain evidence="1">Cs-k2</strain>
    </source>
</reference>
<comment type="caution">
    <text evidence="1">The sequence shown here is derived from an EMBL/GenBank/DDBJ whole genome shotgun (WGS) entry which is preliminary data.</text>
</comment>
<accession>A0A3R7ES51</accession>